<dbReference type="Proteomes" id="UP001597191">
    <property type="component" value="Unassembled WGS sequence"/>
</dbReference>
<keyword evidence="1" id="KW-0812">Transmembrane</keyword>
<dbReference type="InterPro" id="IPR006938">
    <property type="entry name" value="DUF624"/>
</dbReference>
<keyword evidence="3" id="KW-1185">Reference proteome</keyword>
<reference evidence="3" key="1">
    <citation type="journal article" date="2019" name="Int. J. Syst. Evol. Microbiol.">
        <title>The Global Catalogue of Microorganisms (GCM) 10K type strain sequencing project: providing services to taxonomists for standard genome sequencing and annotation.</title>
        <authorList>
            <consortium name="The Broad Institute Genomics Platform"/>
            <consortium name="The Broad Institute Genome Sequencing Center for Infectious Disease"/>
            <person name="Wu L."/>
            <person name="Ma J."/>
        </authorList>
    </citation>
    <scope>NUCLEOTIDE SEQUENCE [LARGE SCALE GENOMIC DNA]</scope>
    <source>
        <strain evidence="3">CCM 8937</strain>
    </source>
</reference>
<accession>A0ABW4BLQ1</accession>
<evidence type="ECO:0000313" key="2">
    <source>
        <dbReference type="EMBL" id="MFD1411151.1"/>
    </source>
</evidence>
<feature type="transmembrane region" description="Helical" evidence="1">
    <location>
        <begin position="103"/>
        <end position="127"/>
    </location>
</feature>
<name>A0ABW4BLQ1_9LACO</name>
<evidence type="ECO:0000313" key="3">
    <source>
        <dbReference type="Proteomes" id="UP001597191"/>
    </source>
</evidence>
<comment type="caution">
    <text evidence="2">The sequence shown here is derived from an EMBL/GenBank/DDBJ whole genome shotgun (WGS) entry which is preliminary data.</text>
</comment>
<evidence type="ECO:0000256" key="1">
    <source>
        <dbReference type="SAM" id="Phobius"/>
    </source>
</evidence>
<organism evidence="2 3">
    <name type="scientific">Lapidilactobacillus gannanensis</name>
    <dbReference type="NCBI Taxonomy" id="2486002"/>
    <lineage>
        <taxon>Bacteria</taxon>
        <taxon>Bacillati</taxon>
        <taxon>Bacillota</taxon>
        <taxon>Bacilli</taxon>
        <taxon>Lactobacillales</taxon>
        <taxon>Lactobacillaceae</taxon>
        <taxon>Lapidilactobacillus</taxon>
    </lineage>
</organism>
<dbReference type="Pfam" id="PF04854">
    <property type="entry name" value="DUF624"/>
    <property type="match status" value="1"/>
</dbReference>
<gene>
    <name evidence="2" type="ORF">ACFQ4R_05990</name>
</gene>
<keyword evidence="1" id="KW-0472">Membrane</keyword>
<dbReference type="EMBL" id="JBHTOH010000036">
    <property type="protein sequence ID" value="MFD1411151.1"/>
    <property type="molecule type" value="Genomic_DNA"/>
</dbReference>
<keyword evidence="1" id="KW-1133">Transmembrane helix</keyword>
<feature type="transmembrane region" description="Helical" evidence="1">
    <location>
        <begin position="75"/>
        <end position="97"/>
    </location>
</feature>
<feature type="transmembrane region" description="Helical" evidence="1">
    <location>
        <begin position="173"/>
        <end position="189"/>
    </location>
</feature>
<proteinExistence type="predicted"/>
<sequence length="206" mass="23061">MKKIFSMNGGLFRAMTIIYQVLCLNLLFLLTSFPIVTIGASTVALYHCTLKIANGDEPALYRTYMAAFKSNFKQGFVAGLGMLVGALFFFYAIRYALFQKQPIIVIIMVSLSAIFLFTSEYLFPMLAHYENQLGAQIRNALVLSFQNAALSIVCFISNAVLIVLFPILLPKLFFLWVFLGVAGAAMINSKIMTHIFQKYDDTEGQN</sequence>
<dbReference type="RefSeq" id="WP_164509216.1">
    <property type="nucleotide sequence ID" value="NZ_JBHTOH010000036.1"/>
</dbReference>
<feature type="transmembrane region" description="Helical" evidence="1">
    <location>
        <begin position="148"/>
        <end position="167"/>
    </location>
</feature>
<protein>
    <submittedName>
        <fullName evidence="2">YesL family protein</fullName>
    </submittedName>
</protein>